<organism evidence="2 3">
    <name type="scientific">Dryococelus australis</name>
    <dbReference type="NCBI Taxonomy" id="614101"/>
    <lineage>
        <taxon>Eukaryota</taxon>
        <taxon>Metazoa</taxon>
        <taxon>Ecdysozoa</taxon>
        <taxon>Arthropoda</taxon>
        <taxon>Hexapoda</taxon>
        <taxon>Insecta</taxon>
        <taxon>Pterygota</taxon>
        <taxon>Neoptera</taxon>
        <taxon>Polyneoptera</taxon>
        <taxon>Phasmatodea</taxon>
        <taxon>Verophasmatodea</taxon>
        <taxon>Anareolatae</taxon>
        <taxon>Phasmatidae</taxon>
        <taxon>Eurycanthinae</taxon>
        <taxon>Dryococelus</taxon>
    </lineage>
</organism>
<proteinExistence type="predicted"/>
<sequence>MDDMSFTVGEMCACESQQTLLHVHAQFASSCVAFARQPQFEMGRWEKRPRANSTGEGARARVDDADDDSRGKPGSIYGAVAPGFSRVGIVPYDAAGRRVFSGISRFPGPCIPALLHAHLASSSSALKALMLRAAQMSSLTLSKYNTRRRTRGIRGLGHDALNGMAPVKLTATNKSVSMSEIRSKALMFKFGIVPDDAAGRRVFSGISRSPGLSFRLCSILTSVTLIGSQDLADKSSPNLFTRSLRYDGGSTHIPSSPNSVALQGGMAINQMTHSRCRCYPSPRLLVRSHCRVLGCLAYRTIAVYSLQHQYSLSCGGFFISRWRIARARERYSQLLTPNNEKRLDDASHPLRG</sequence>
<gene>
    <name evidence="2" type="ORF">PR048_020417</name>
</gene>
<accession>A0ABQ9H6A4</accession>
<evidence type="ECO:0000313" key="2">
    <source>
        <dbReference type="EMBL" id="KAJ8879809.1"/>
    </source>
</evidence>
<comment type="caution">
    <text evidence="2">The sequence shown here is derived from an EMBL/GenBank/DDBJ whole genome shotgun (WGS) entry which is preliminary data.</text>
</comment>
<name>A0ABQ9H6A4_9NEOP</name>
<keyword evidence="3" id="KW-1185">Reference proteome</keyword>
<feature type="region of interest" description="Disordered" evidence="1">
    <location>
        <begin position="45"/>
        <end position="71"/>
    </location>
</feature>
<feature type="compositionally biased region" description="Basic and acidic residues" evidence="1">
    <location>
        <begin position="58"/>
        <end position="71"/>
    </location>
</feature>
<protein>
    <submittedName>
        <fullName evidence="2">Uncharacterized protein</fullName>
    </submittedName>
</protein>
<evidence type="ECO:0000256" key="1">
    <source>
        <dbReference type="SAM" id="MobiDB-lite"/>
    </source>
</evidence>
<dbReference type="Proteomes" id="UP001159363">
    <property type="component" value="Chromosome 6"/>
</dbReference>
<reference evidence="2 3" key="1">
    <citation type="submission" date="2023-02" db="EMBL/GenBank/DDBJ databases">
        <title>LHISI_Scaffold_Assembly.</title>
        <authorList>
            <person name="Stuart O.P."/>
            <person name="Cleave R."/>
            <person name="Magrath M.J.L."/>
            <person name="Mikheyev A.S."/>
        </authorList>
    </citation>
    <scope>NUCLEOTIDE SEQUENCE [LARGE SCALE GENOMIC DNA]</scope>
    <source>
        <strain evidence="2">Daus_M_001</strain>
        <tissue evidence="2">Leg muscle</tissue>
    </source>
</reference>
<evidence type="ECO:0000313" key="3">
    <source>
        <dbReference type="Proteomes" id="UP001159363"/>
    </source>
</evidence>
<dbReference type="EMBL" id="JARBHB010000007">
    <property type="protein sequence ID" value="KAJ8879809.1"/>
    <property type="molecule type" value="Genomic_DNA"/>
</dbReference>